<gene>
    <name evidence="10" type="primary">ftsL_1</name>
    <name evidence="8" type="synonym">ftsL</name>
    <name evidence="10" type="ORF">HC248_02823</name>
</gene>
<dbReference type="NCBIfam" id="TIGR02209">
    <property type="entry name" value="ftsL_broad"/>
    <property type="match status" value="1"/>
</dbReference>
<comment type="similarity">
    <text evidence="8">Belongs to the FtsL family.</text>
</comment>
<protein>
    <recommendedName>
        <fullName evidence="8 9">Cell division protein FtsL</fullName>
    </recommendedName>
</protein>
<evidence type="ECO:0000256" key="8">
    <source>
        <dbReference type="HAMAP-Rule" id="MF_00910"/>
    </source>
</evidence>
<evidence type="ECO:0000256" key="7">
    <source>
        <dbReference type="ARBA" id="ARBA00023306"/>
    </source>
</evidence>
<evidence type="ECO:0000256" key="5">
    <source>
        <dbReference type="ARBA" id="ARBA00022989"/>
    </source>
</evidence>
<evidence type="ECO:0000256" key="1">
    <source>
        <dbReference type="ARBA" id="ARBA00004401"/>
    </source>
</evidence>
<dbReference type="GO" id="GO:0005886">
    <property type="term" value="C:plasma membrane"/>
    <property type="evidence" value="ECO:0007669"/>
    <property type="project" value="UniProtKB-SubCell"/>
</dbReference>
<keyword evidence="3 8" id="KW-0132">Cell division</keyword>
<evidence type="ECO:0000256" key="4">
    <source>
        <dbReference type="ARBA" id="ARBA00022692"/>
    </source>
</evidence>
<comment type="function">
    <text evidence="8">Essential cell division protein. May link together the upstream cell division proteins, which are predominantly cytoplasmic, with the downstream cell division proteins, which are predominantly periplasmic.</text>
</comment>
<keyword evidence="11" id="KW-1185">Reference proteome</keyword>
<organism evidence="10 11">
    <name type="scientific">Polaromonas vacuolata</name>
    <dbReference type="NCBI Taxonomy" id="37448"/>
    <lineage>
        <taxon>Bacteria</taxon>
        <taxon>Pseudomonadati</taxon>
        <taxon>Pseudomonadota</taxon>
        <taxon>Betaproteobacteria</taxon>
        <taxon>Burkholderiales</taxon>
        <taxon>Comamonadaceae</taxon>
        <taxon>Polaromonas</taxon>
    </lineage>
</organism>
<keyword evidence="5 8" id="KW-1133">Transmembrane helix</keyword>
<dbReference type="EMBL" id="CP051461">
    <property type="protein sequence ID" value="QJC57494.1"/>
    <property type="molecule type" value="Genomic_DNA"/>
</dbReference>
<comment type="subunit">
    <text evidence="8">Part of a complex composed of FtsB, FtsL and FtsQ.</text>
</comment>
<name>A0A6H2HD33_9BURK</name>
<sequence length="94" mass="10596">MRFSFVLLLVSLGSALLVVNTQYASRHLYMELEKANALGLRIETEKERLQVDRRAQATPLRVEQLAQDKLQMRTTTPAVTQYVNHGVAIATSQP</sequence>
<dbReference type="GO" id="GO:0032153">
    <property type="term" value="C:cell division site"/>
    <property type="evidence" value="ECO:0007669"/>
    <property type="project" value="UniProtKB-UniRule"/>
</dbReference>
<keyword evidence="4 8" id="KW-0812">Transmembrane</keyword>
<dbReference type="Pfam" id="PF04999">
    <property type="entry name" value="FtsL"/>
    <property type="match status" value="1"/>
</dbReference>
<proteinExistence type="inferred from homology"/>
<keyword evidence="7 8" id="KW-0131">Cell cycle</keyword>
<dbReference type="InterPro" id="IPR011922">
    <property type="entry name" value="Cell_div_FtsL"/>
</dbReference>
<evidence type="ECO:0000256" key="2">
    <source>
        <dbReference type="ARBA" id="ARBA00022475"/>
    </source>
</evidence>
<dbReference type="GO" id="GO:0043093">
    <property type="term" value="P:FtsZ-dependent cytokinesis"/>
    <property type="evidence" value="ECO:0007669"/>
    <property type="project" value="UniProtKB-UniRule"/>
</dbReference>
<accession>A0A6H2HD33</accession>
<evidence type="ECO:0000256" key="9">
    <source>
        <dbReference type="NCBIfam" id="TIGR02209"/>
    </source>
</evidence>
<keyword evidence="6 8" id="KW-0472">Membrane</keyword>
<dbReference type="KEGG" id="pvac:HC248_02823"/>
<keyword evidence="8" id="KW-0997">Cell inner membrane</keyword>
<evidence type="ECO:0000313" key="11">
    <source>
        <dbReference type="Proteomes" id="UP000502041"/>
    </source>
</evidence>
<dbReference type="Proteomes" id="UP000502041">
    <property type="component" value="Chromosome"/>
</dbReference>
<dbReference type="HAMAP" id="MF_00910">
    <property type="entry name" value="FtsL"/>
    <property type="match status" value="1"/>
</dbReference>
<keyword evidence="2 8" id="KW-1003">Cell membrane</keyword>
<comment type="subcellular location">
    <subcellularLocation>
        <location evidence="8">Cell inner membrane</location>
        <topology evidence="8">Single-pass type II membrane protein</topology>
    </subcellularLocation>
    <subcellularLocation>
        <location evidence="1">Cell membrane</location>
        <topology evidence="1">Single-pass type II membrane protein</topology>
    </subcellularLocation>
    <text evidence="8">Localizes to the division septum where it forms a ring structure.</text>
</comment>
<dbReference type="AlphaFoldDB" id="A0A6H2HD33"/>
<evidence type="ECO:0000256" key="6">
    <source>
        <dbReference type="ARBA" id="ARBA00023136"/>
    </source>
</evidence>
<evidence type="ECO:0000313" key="10">
    <source>
        <dbReference type="EMBL" id="QJC57494.1"/>
    </source>
</evidence>
<reference evidence="10 11" key="1">
    <citation type="submission" date="2020-04" db="EMBL/GenBank/DDBJ databases">
        <title>Complete genome of a Psychrophilic, Marine, Gas Vacuolate Bacterium Polaromonas vacuolata KCTC 22033T.</title>
        <authorList>
            <person name="Hwang K."/>
            <person name="Kim K.M."/>
        </authorList>
    </citation>
    <scope>NUCLEOTIDE SEQUENCE [LARGE SCALE GENOMIC DNA]</scope>
    <source>
        <strain evidence="10 11">KCTC 22033</strain>
    </source>
</reference>
<evidence type="ECO:0000256" key="3">
    <source>
        <dbReference type="ARBA" id="ARBA00022618"/>
    </source>
</evidence>